<dbReference type="Pfam" id="PF14559">
    <property type="entry name" value="TPR_19"/>
    <property type="match status" value="1"/>
</dbReference>
<dbReference type="GO" id="GO:0005634">
    <property type="term" value="C:nucleus"/>
    <property type="evidence" value="ECO:0007669"/>
    <property type="project" value="TreeGrafter"/>
</dbReference>
<evidence type="ECO:0000256" key="5">
    <source>
        <dbReference type="ARBA" id="ARBA00022833"/>
    </source>
</evidence>
<keyword evidence="4" id="KW-0802">TPR repeat</keyword>
<dbReference type="InterPro" id="IPR011990">
    <property type="entry name" value="TPR-like_helical_dom_sf"/>
</dbReference>
<comment type="similarity">
    <text evidence="6">Belongs to the TTC4 family.</text>
</comment>
<keyword evidence="12" id="KW-1185">Reference proteome</keyword>
<dbReference type="SUPFAM" id="SSF48452">
    <property type="entry name" value="TPR-like"/>
    <property type="match status" value="1"/>
</dbReference>
<reference evidence="11 12" key="1">
    <citation type="submission" date="2016-05" db="EMBL/GenBank/DDBJ databases">
        <title>Nuclear genome of Blastocystis sp. subtype 1 NandII.</title>
        <authorList>
            <person name="Gentekaki E."/>
            <person name="Curtis B."/>
            <person name="Stairs C."/>
            <person name="Eme L."/>
            <person name="Herman E."/>
            <person name="Klimes V."/>
            <person name="Arias M.C."/>
            <person name="Elias M."/>
            <person name="Hilliou F."/>
            <person name="Klute M."/>
            <person name="Malik S.-B."/>
            <person name="Pightling A."/>
            <person name="Rachubinski R."/>
            <person name="Salas D."/>
            <person name="Schlacht A."/>
            <person name="Suga H."/>
            <person name="Archibald J."/>
            <person name="Ball S.G."/>
            <person name="Clark G."/>
            <person name="Dacks J."/>
            <person name="Van Der Giezen M."/>
            <person name="Tsaousis A."/>
            <person name="Roger A."/>
        </authorList>
    </citation>
    <scope>NUCLEOTIDE SEQUENCE [LARGE SCALE GENOMIC DNA]</scope>
    <source>
        <strain evidence="12">ATCC 50177 / NandII</strain>
    </source>
</reference>
<evidence type="ECO:0000256" key="2">
    <source>
        <dbReference type="ARBA" id="ARBA00022737"/>
    </source>
</evidence>
<evidence type="ECO:0000256" key="6">
    <source>
        <dbReference type="ARBA" id="ARBA00023602"/>
    </source>
</evidence>
<dbReference type="EMBL" id="LXWW01000044">
    <property type="protein sequence ID" value="OAO17156.1"/>
    <property type="molecule type" value="Genomic_DNA"/>
</dbReference>
<dbReference type="GO" id="GO:0051879">
    <property type="term" value="F:Hsp90 protein binding"/>
    <property type="evidence" value="ECO:0007669"/>
    <property type="project" value="InterPro"/>
</dbReference>
<evidence type="ECO:0000256" key="7">
    <source>
        <dbReference type="PROSITE-ProRule" id="PRU00134"/>
    </source>
</evidence>
<dbReference type="Proteomes" id="UP000078348">
    <property type="component" value="Unassembled WGS sequence"/>
</dbReference>
<keyword evidence="8" id="KW-0175">Coiled coil</keyword>
<keyword evidence="1" id="KW-0479">Metal-binding</keyword>
<dbReference type="PROSITE" id="PS50865">
    <property type="entry name" value="ZF_MYND_2"/>
    <property type="match status" value="1"/>
</dbReference>
<keyword evidence="3 7" id="KW-0863">Zinc-finger</keyword>
<dbReference type="SMART" id="SM00028">
    <property type="entry name" value="TPR"/>
    <property type="match status" value="2"/>
</dbReference>
<proteinExistence type="inferred from homology"/>
<dbReference type="Pfam" id="PF18972">
    <property type="entry name" value="Wheel"/>
    <property type="match status" value="1"/>
</dbReference>
<feature type="region of interest" description="Disordered" evidence="9">
    <location>
        <begin position="1"/>
        <end position="24"/>
    </location>
</feature>
<evidence type="ECO:0000256" key="4">
    <source>
        <dbReference type="ARBA" id="ARBA00022803"/>
    </source>
</evidence>
<dbReference type="SUPFAM" id="SSF144232">
    <property type="entry name" value="HIT/MYND zinc finger-like"/>
    <property type="match status" value="1"/>
</dbReference>
<dbReference type="PANTHER" id="PTHR46035">
    <property type="entry name" value="TETRATRICOPEPTIDE REPEAT PROTEIN 4"/>
    <property type="match status" value="1"/>
</dbReference>
<evidence type="ECO:0000256" key="9">
    <source>
        <dbReference type="SAM" id="MobiDB-lite"/>
    </source>
</evidence>
<comment type="caution">
    <text evidence="11">The sequence shown here is derived from an EMBL/GenBank/DDBJ whole genome shotgun (WGS) entry which is preliminary data.</text>
</comment>
<feature type="domain" description="MYND-type" evidence="10">
    <location>
        <begin position="391"/>
        <end position="432"/>
    </location>
</feature>
<dbReference type="Pfam" id="PF01753">
    <property type="entry name" value="zf-MYND"/>
    <property type="match status" value="1"/>
</dbReference>
<gene>
    <name evidence="11" type="ORF">AV274_1095</name>
</gene>
<accession>A0A196SLK1</accession>
<evidence type="ECO:0000256" key="3">
    <source>
        <dbReference type="ARBA" id="ARBA00022771"/>
    </source>
</evidence>
<feature type="coiled-coil region" evidence="8">
    <location>
        <begin position="188"/>
        <end position="216"/>
    </location>
</feature>
<keyword evidence="5" id="KW-0862">Zinc</keyword>
<dbReference type="InterPro" id="IPR002893">
    <property type="entry name" value="Znf_MYND"/>
</dbReference>
<dbReference type="OrthoDB" id="496827at2759"/>
<evidence type="ECO:0000256" key="1">
    <source>
        <dbReference type="ARBA" id="ARBA00022723"/>
    </source>
</evidence>
<dbReference type="InterPro" id="IPR019734">
    <property type="entry name" value="TPR_rpt"/>
</dbReference>
<evidence type="ECO:0000313" key="12">
    <source>
        <dbReference type="Proteomes" id="UP000078348"/>
    </source>
</evidence>
<dbReference type="Gene3D" id="1.25.40.10">
    <property type="entry name" value="Tetratricopeptide repeat domain"/>
    <property type="match status" value="1"/>
</dbReference>
<organism evidence="11 12">
    <name type="scientific">Blastocystis sp. subtype 1 (strain ATCC 50177 / NandII)</name>
    <dbReference type="NCBI Taxonomy" id="478820"/>
    <lineage>
        <taxon>Eukaryota</taxon>
        <taxon>Sar</taxon>
        <taxon>Stramenopiles</taxon>
        <taxon>Bigyra</taxon>
        <taxon>Opalozoa</taxon>
        <taxon>Opalinata</taxon>
        <taxon>Blastocystidae</taxon>
        <taxon>Blastocystis</taxon>
    </lineage>
</organism>
<name>A0A196SLK1_BLAHN</name>
<dbReference type="GO" id="GO:0008270">
    <property type="term" value="F:zinc ion binding"/>
    <property type="evidence" value="ECO:0007669"/>
    <property type="project" value="UniProtKB-KW"/>
</dbReference>
<keyword evidence="2" id="KW-0677">Repeat</keyword>
<protein>
    <submittedName>
        <fullName evidence="11">Tetratricopeptide repeat domain 4</fullName>
    </submittedName>
</protein>
<dbReference type="InterPro" id="IPR044059">
    <property type="entry name" value="Csn1/TTC4_wheel"/>
</dbReference>
<sequence>MSEHSDSEVDEIDPSEKWTPEEREQYFNEMEECPLLMKDYTEEDMRTNTSFQALRSIANDKRTDEEMVEDFQHEAKKSFAIGACMYKKAYREFKSAAMYAERLPKTPENQHLLATLYANCGLIQMKRENYRTCITDCDKALAIEPRYKKVLYRKARALAGLNHYDQALVCCKTILEDEPDNIYTLKLKTECEEKIHRQEKRNQEIARNEQKKEEEKQMMGPSLYEYPERFNAPIHVRNEELIFPVMILYPESSQSDYVREMSEEDTFADLFNMLYPSRDNHLSPMEWDEEKCYTADNVEIWFQELYVLPYPKEGAADISSLRHHFKPQKWVRVNRNYTLGDVLNYTNYVIPEIPVFSVYAKNSCLRDFVAAQKNEVYQLVDATTVRRIHRCHNCGRYEKDTEEFKKCSRCKCTYYCSRECQIADWKVHKHSCQAKK</sequence>
<dbReference type="CDD" id="cd21377">
    <property type="entry name" value="CTWD_Cns1-like"/>
    <property type="match status" value="1"/>
</dbReference>
<dbReference type="STRING" id="478820.A0A196SLK1"/>
<dbReference type="GO" id="GO:0030544">
    <property type="term" value="F:Hsp70 protein binding"/>
    <property type="evidence" value="ECO:0007669"/>
    <property type="project" value="TreeGrafter"/>
</dbReference>
<dbReference type="GO" id="GO:0005829">
    <property type="term" value="C:cytosol"/>
    <property type="evidence" value="ECO:0007669"/>
    <property type="project" value="TreeGrafter"/>
</dbReference>
<evidence type="ECO:0000259" key="10">
    <source>
        <dbReference type="PROSITE" id="PS50865"/>
    </source>
</evidence>
<dbReference type="GO" id="GO:0006457">
    <property type="term" value="P:protein folding"/>
    <property type="evidence" value="ECO:0007669"/>
    <property type="project" value="TreeGrafter"/>
</dbReference>
<feature type="compositionally biased region" description="Basic and acidic residues" evidence="9">
    <location>
        <begin position="14"/>
        <end position="24"/>
    </location>
</feature>
<dbReference type="Gene3D" id="6.10.140.2220">
    <property type="match status" value="1"/>
</dbReference>
<dbReference type="AlphaFoldDB" id="A0A196SLK1"/>
<dbReference type="PANTHER" id="PTHR46035:SF1">
    <property type="entry name" value="TETRATRICOPEPTIDE REPEAT PROTEIN 4"/>
    <property type="match status" value="1"/>
</dbReference>
<evidence type="ECO:0000313" key="11">
    <source>
        <dbReference type="EMBL" id="OAO17156.1"/>
    </source>
</evidence>
<evidence type="ECO:0000256" key="8">
    <source>
        <dbReference type="SAM" id="Coils"/>
    </source>
</evidence>